<dbReference type="AlphaFoldDB" id="A0A5K3F4E7"/>
<evidence type="ECO:0000256" key="1">
    <source>
        <dbReference type="SAM" id="MobiDB-lite"/>
    </source>
</evidence>
<name>A0A5K3F4E7_MESCO</name>
<reference evidence="2" key="1">
    <citation type="submission" date="2019-11" db="UniProtKB">
        <authorList>
            <consortium name="WormBaseParasite"/>
        </authorList>
    </citation>
    <scope>IDENTIFICATION</scope>
</reference>
<protein>
    <submittedName>
        <fullName evidence="2">Uncharacterized protein</fullName>
    </submittedName>
</protein>
<sequence length="86" mass="9342">MSAPSYVASVEYPSPSVKKTGTTEQALLTNHEPQSHSKAAHPSPSRWSRRSLYTAPHSWLSLVSCLSSSHALRTQRDRGLAKAGIV</sequence>
<feature type="region of interest" description="Disordered" evidence="1">
    <location>
        <begin position="1"/>
        <end position="49"/>
    </location>
</feature>
<dbReference type="WBParaSite" id="MCU_004848-RA">
    <property type="protein sequence ID" value="MCU_004848-RA"/>
    <property type="gene ID" value="MCU_004848"/>
</dbReference>
<accession>A0A5K3F4E7</accession>
<feature type="compositionally biased region" description="Polar residues" evidence="1">
    <location>
        <begin position="17"/>
        <end position="32"/>
    </location>
</feature>
<proteinExistence type="predicted"/>
<evidence type="ECO:0000313" key="2">
    <source>
        <dbReference type="WBParaSite" id="MCU_004848-RA"/>
    </source>
</evidence>
<organism evidence="2">
    <name type="scientific">Mesocestoides corti</name>
    <name type="common">Flatworm</name>
    <dbReference type="NCBI Taxonomy" id="53468"/>
    <lineage>
        <taxon>Eukaryota</taxon>
        <taxon>Metazoa</taxon>
        <taxon>Spiralia</taxon>
        <taxon>Lophotrochozoa</taxon>
        <taxon>Platyhelminthes</taxon>
        <taxon>Cestoda</taxon>
        <taxon>Eucestoda</taxon>
        <taxon>Cyclophyllidea</taxon>
        <taxon>Mesocestoididae</taxon>
        <taxon>Mesocestoides</taxon>
    </lineage>
</organism>